<dbReference type="EMBL" id="JARRAG010000001">
    <property type="protein sequence ID" value="MDG3003895.1"/>
    <property type="molecule type" value="Genomic_DNA"/>
</dbReference>
<proteinExistence type="predicted"/>
<keyword evidence="8" id="KW-1185">Reference proteome</keyword>
<comment type="function">
    <text evidence="1">Catalyzes the formation of 4-(hydroxymethyl)-2-furancarboxaldehyde phosphate (4-HFC-P) from two molecules of glyceraldehyde-3-P (GA-3-P).</text>
</comment>
<dbReference type="InterPro" id="IPR007565">
    <property type="entry name" value="4HFCP_synth"/>
</dbReference>
<gene>
    <name evidence="7" type="ORF">PZE19_08935</name>
</gene>
<evidence type="ECO:0000313" key="7">
    <source>
        <dbReference type="EMBL" id="MDG3003895.1"/>
    </source>
</evidence>
<comment type="catalytic activity">
    <reaction evidence="6">
        <text>2 D-glyceraldehyde 3-phosphate = 4-(hydroxymethyl)-2-furancarboxaldehyde phosphate + phosphate + 2 H2O</text>
        <dbReference type="Rhea" id="RHEA:43536"/>
        <dbReference type="ChEBI" id="CHEBI:15377"/>
        <dbReference type="ChEBI" id="CHEBI:43474"/>
        <dbReference type="ChEBI" id="CHEBI:59776"/>
        <dbReference type="ChEBI" id="CHEBI:83407"/>
        <dbReference type="EC" id="4.2.3.153"/>
    </reaction>
</comment>
<accession>A0ABT6F931</accession>
<name>A0ABT6F931_9BACT</name>
<evidence type="ECO:0000313" key="8">
    <source>
        <dbReference type="Proteomes" id="UP001216907"/>
    </source>
</evidence>
<evidence type="ECO:0000256" key="4">
    <source>
        <dbReference type="ARBA" id="ARBA00023270"/>
    </source>
</evidence>
<keyword evidence="3" id="KW-0456">Lyase</keyword>
<protein>
    <recommendedName>
        <fullName evidence="2">(5-formylfuran-3-yl)methyl phosphate synthase</fullName>
        <ecNumber evidence="2">4.2.3.153</ecNumber>
    </recommendedName>
    <alternativeName>
        <fullName evidence="5">4-(hydroxymethyl)-2-furancarboxaldehyde-phosphate synthase</fullName>
    </alternativeName>
</protein>
<dbReference type="Pfam" id="PF04476">
    <property type="entry name" value="4HFCP_synth"/>
    <property type="match status" value="1"/>
</dbReference>
<organism evidence="7 8">
    <name type="scientific">Paludisphaera mucosa</name>
    <dbReference type="NCBI Taxonomy" id="3030827"/>
    <lineage>
        <taxon>Bacteria</taxon>
        <taxon>Pseudomonadati</taxon>
        <taxon>Planctomycetota</taxon>
        <taxon>Planctomycetia</taxon>
        <taxon>Isosphaerales</taxon>
        <taxon>Isosphaeraceae</taxon>
        <taxon>Paludisphaera</taxon>
    </lineage>
</organism>
<dbReference type="RefSeq" id="WP_277860240.1">
    <property type="nucleotide sequence ID" value="NZ_JARRAG010000001.1"/>
</dbReference>
<evidence type="ECO:0000256" key="1">
    <source>
        <dbReference type="ARBA" id="ARBA00003810"/>
    </source>
</evidence>
<dbReference type="PIRSF" id="PIRSF015957">
    <property type="entry name" value="UCP015957"/>
    <property type="match status" value="1"/>
</dbReference>
<dbReference type="Proteomes" id="UP001216907">
    <property type="component" value="Unassembled WGS sequence"/>
</dbReference>
<comment type="caution">
    <text evidence="7">The sequence shown here is derived from an EMBL/GenBank/DDBJ whole genome shotgun (WGS) entry which is preliminary data.</text>
</comment>
<keyword evidence="4" id="KW-0704">Schiff base</keyword>
<evidence type="ECO:0000256" key="6">
    <source>
        <dbReference type="ARBA" id="ARBA00047628"/>
    </source>
</evidence>
<sequence>MTRLLVSVRSAEEARRALAGGASIIDVKEPANGPLGRASFPTWREVREVVPDEVPLSVALGELPEWIERRPAFPGDAFEGLTYVKLGLAGAGPGWRDAWADLRASLPTRSSRWIAVVYTDWKAAGAPRPEDVLDAMGRDFAGVLFDTWDKSRPAPIWSEELNELADEIGKSGMLLAIAGGLTAESLDSFRVLRPDVLAVRGAACEAGDRMRDVDQRRVAELVRITLPTASPPREG</sequence>
<dbReference type="EC" id="4.2.3.153" evidence="2"/>
<evidence type="ECO:0000256" key="3">
    <source>
        <dbReference type="ARBA" id="ARBA00023239"/>
    </source>
</evidence>
<evidence type="ECO:0000256" key="5">
    <source>
        <dbReference type="ARBA" id="ARBA00032523"/>
    </source>
</evidence>
<evidence type="ECO:0000256" key="2">
    <source>
        <dbReference type="ARBA" id="ARBA00012553"/>
    </source>
</evidence>
<reference evidence="7 8" key="1">
    <citation type="submission" date="2023-03" db="EMBL/GenBank/DDBJ databases">
        <title>Paludisphaera mucosa sp. nov. a novel planctomycete from northern fen.</title>
        <authorList>
            <person name="Ivanova A."/>
        </authorList>
    </citation>
    <scope>NUCLEOTIDE SEQUENCE [LARGE SCALE GENOMIC DNA]</scope>
    <source>
        <strain evidence="7 8">Pla2</strain>
    </source>
</reference>